<proteinExistence type="predicted"/>
<dbReference type="Proteomes" id="UP001501074">
    <property type="component" value="Unassembled WGS sequence"/>
</dbReference>
<protein>
    <recommendedName>
        <fullName evidence="1">Plasmid pRiA4b Orf3-like domain-containing protein</fullName>
    </recommendedName>
</protein>
<organism evidence="2 3">
    <name type="scientific">Kineosporia mesophila</name>
    <dbReference type="NCBI Taxonomy" id="566012"/>
    <lineage>
        <taxon>Bacteria</taxon>
        <taxon>Bacillati</taxon>
        <taxon>Actinomycetota</taxon>
        <taxon>Actinomycetes</taxon>
        <taxon>Kineosporiales</taxon>
        <taxon>Kineosporiaceae</taxon>
        <taxon>Kineosporia</taxon>
    </lineage>
</organism>
<gene>
    <name evidence="2" type="ORF">GCM10022223_48000</name>
</gene>
<evidence type="ECO:0000313" key="3">
    <source>
        <dbReference type="Proteomes" id="UP001501074"/>
    </source>
</evidence>
<evidence type="ECO:0000259" key="1">
    <source>
        <dbReference type="Pfam" id="PF07929"/>
    </source>
</evidence>
<dbReference type="Pfam" id="PF07929">
    <property type="entry name" value="PRiA4_ORF3"/>
    <property type="match status" value="1"/>
</dbReference>
<feature type="domain" description="Plasmid pRiA4b Orf3-like" evidence="1">
    <location>
        <begin position="15"/>
        <end position="141"/>
    </location>
</feature>
<keyword evidence="3" id="KW-1185">Reference proteome</keyword>
<dbReference type="InterPro" id="IPR024047">
    <property type="entry name" value="MM3350-like_sf"/>
</dbReference>
<reference evidence="3" key="1">
    <citation type="journal article" date="2019" name="Int. J. Syst. Evol. Microbiol.">
        <title>The Global Catalogue of Microorganisms (GCM) 10K type strain sequencing project: providing services to taxonomists for standard genome sequencing and annotation.</title>
        <authorList>
            <consortium name="The Broad Institute Genomics Platform"/>
            <consortium name="The Broad Institute Genome Sequencing Center for Infectious Disease"/>
            <person name="Wu L."/>
            <person name="Ma J."/>
        </authorList>
    </citation>
    <scope>NUCLEOTIDE SEQUENCE [LARGE SCALE GENOMIC DNA]</scope>
    <source>
        <strain evidence="3">JCM 16902</strain>
    </source>
</reference>
<comment type="caution">
    <text evidence="2">The sequence shown here is derived from an EMBL/GenBank/DDBJ whole genome shotgun (WGS) entry which is preliminary data.</text>
</comment>
<dbReference type="Gene3D" id="3.10.290.30">
    <property type="entry name" value="MM3350-like"/>
    <property type="match status" value="1"/>
</dbReference>
<dbReference type="InterPro" id="IPR012912">
    <property type="entry name" value="Plasmid_pRiA4b_Orf3-like"/>
</dbReference>
<dbReference type="EMBL" id="BAAAZO010000009">
    <property type="protein sequence ID" value="GAA3625237.1"/>
    <property type="molecule type" value="Genomic_DNA"/>
</dbReference>
<sequence length="357" mass="38419">MFASPSRNLPQVTTTRLKVTLRDVEPRVLRVFDVPADSTLDELHDLFQIGFGWPGRQPYQFATGLTVFLADPGEVREETLDEDLDPHFRYRYHPVEGWEHDVVVLGPGGAVGCVYGEGVCPPEGSGGPRQYAERLRVLGDSGAGEFRQGVVDLRVRQMAGAVPESVQLLLALIGEEVEATIYGEFPPSVSGPMHERRPRWNVPGQTGEKNALPPLTALHSVLRSAGVLVPAEPGRVCPAPRAHDPRFVVRRLRSWFTPGAFGAFVAGTAVGYLAARGATDENTLINAVLGAAERGDAVTGHDIRTALHHLRPALTGLDLAESTRSGWLPGPSARSLLPLATAMSTGSGAPQQELTTR</sequence>
<dbReference type="SUPFAM" id="SSF159941">
    <property type="entry name" value="MM3350-like"/>
    <property type="match status" value="1"/>
</dbReference>
<evidence type="ECO:0000313" key="2">
    <source>
        <dbReference type="EMBL" id="GAA3625237.1"/>
    </source>
</evidence>
<accession>A0ABP7A599</accession>
<name>A0ABP7A599_9ACTN</name>